<dbReference type="AlphaFoldDB" id="A0A2C9V5I5"/>
<name>A0A2C9V5I5_MANES</name>
<accession>A0A2C9V5I5</accession>
<reference evidence="2" key="1">
    <citation type="submission" date="2016-02" db="EMBL/GenBank/DDBJ databases">
        <title>WGS assembly of Manihot esculenta.</title>
        <authorList>
            <person name="Bredeson J.V."/>
            <person name="Prochnik S.E."/>
            <person name="Lyons J.B."/>
            <person name="Schmutz J."/>
            <person name="Grimwood J."/>
            <person name="Vrebalov J."/>
            <person name="Bart R.S."/>
            <person name="Amuge T."/>
            <person name="Ferguson M.E."/>
            <person name="Green R."/>
            <person name="Putnam N."/>
            <person name="Stites J."/>
            <person name="Rounsley S."/>
            <person name="Rokhsar D.S."/>
        </authorList>
    </citation>
    <scope>NUCLEOTIDE SEQUENCE [LARGE SCALE GENOMIC DNA]</scope>
    <source>
        <tissue evidence="2">Leaf</tissue>
    </source>
</reference>
<evidence type="ECO:0000313" key="2">
    <source>
        <dbReference type="EMBL" id="OAY38909.1"/>
    </source>
</evidence>
<sequence>MSSIVNDLTDAVIAPHLHSRFHHSIGMIAQNHLLMQKELHSFSPRSRAKDLVWGLSVDGWVGVWVFGLDFFLFARVINDSAQRGSLKPLECKVLKD</sequence>
<organism evidence="2">
    <name type="scientific">Manihot esculenta</name>
    <name type="common">Cassava</name>
    <name type="synonym">Jatropha manihot</name>
    <dbReference type="NCBI Taxonomy" id="3983"/>
    <lineage>
        <taxon>Eukaryota</taxon>
        <taxon>Viridiplantae</taxon>
        <taxon>Streptophyta</taxon>
        <taxon>Embryophyta</taxon>
        <taxon>Tracheophyta</taxon>
        <taxon>Spermatophyta</taxon>
        <taxon>Magnoliopsida</taxon>
        <taxon>eudicotyledons</taxon>
        <taxon>Gunneridae</taxon>
        <taxon>Pentapetalae</taxon>
        <taxon>rosids</taxon>
        <taxon>fabids</taxon>
        <taxon>Malpighiales</taxon>
        <taxon>Euphorbiaceae</taxon>
        <taxon>Crotonoideae</taxon>
        <taxon>Manihoteae</taxon>
        <taxon>Manihot</taxon>
    </lineage>
</organism>
<keyword evidence="1" id="KW-0472">Membrane</keyword>
<dbReference type="EMBL" id="CM004396">
    <property type="protein sequence ID" value="OAY38909.1"/>
    <property type="molecule type" value="Genomic_DNA"/>
</dbReference>
<proteinExistence type="predicted"/>
<feature type="transmembrane region" description="Helical" evidence="1">
    <location>
        <begin position="59"/>
        <end position="77"/>
    </location>
</feature>
<keyword evidence="1" id="KW-1133">Transmembrane helix</keyword>
<gene>
    <name evidence="2" type="ORF">MANES_10G052200</name>
</gene>
<evidence type="ECO:0000256" key="1">
    <source>
        <dbReference type="SAM" id="Phobius"/>
    </source>
</evidence>
<keyword evidence="1" id="KW-0812">Transmembrane</keyword>
<protein>
    <submittedName>
        <fullName evidence="2">Uncharacterized protein</fullName>
    </submittedName>
</protein>